<feature type="domain" description="MacB-like periplasmic core" evidence="8">
    <location>
        <begin position="21"/>
        <end position="227"/>
    </location>
</feature>
<dbReference type="PANTHER" id="PTHR30572:SF18">
    <property type="entry name" value="ABC-TYPE MACROLIDE FAMILY EXPORT SYSTEM PERMEASE COMPONENT 2"/>
    <property type="match status" value="1"/>
</dbReference>
<feature type="transmembrane region" description="Helical" evidence="6">
    <location>
        <begin position="323"/>
        <end position="345"/>
    </location>
</feature>
<protein>
    <submittedName>
        <fullName evidence="9">ABC transporter permease</fullName>
    </submittedName>
</protein>
<reference evidence="10" key="4">
    <citation type="submission" date="2022-12" db="EMBL/GenBank/DDBJ databases">
        <title>Development of a Multilocus Sequence Typing Scheme for Bacteroides fragilis Based on Whole Genome Sequencing Data and Clinical Application.</title>
        <authorList>
            <person name="Nielsen F.D."/>
            <person name="Justesen U.S."/>
        </authorList>
    </citation>
    <scope>NUCLEOTIDE SEQUENCE</scope>
    <source>
        <strain evidence="10">BF_BC_ODE_DK_2015_2</strain>
    </source>
</reference>
<reference evidence="11 12" key="3">
    <citation type="submission" date="2018-08" db="EMBL/GenBank/DDBJ databases">
        <title>A genome reference for cultivated species of the human gut microbiota.</title>
        <authorList>
            <person name="Zou Y."/>
            <person name="Xue W."/>
            <person name="Luo G."/>
        </authorList>
    </citation>
    <scope>NUCLEOTIDE SEQUENCE [LARGE SCALE GENOMIC DNA]</scope>
    <source>
        <strain evidence="11 12">OF01-1</strain>
    </source>
</reference>
<dbReference type="Pfam" id="PF02687">
    <property type="entry name" value="FtsX"/>
    <property type="match status" value="1"/>
</dbReference>
<dbReference type="PANTHER" id="PTHR30572">
    <property type="entry name" value="MEMBRANE COMPONENT OF TRANSPORTER-RELATED"/>
    <property type="match status" value="1"/>
</dbReference>
<dbReference type="PATRIC" id="fig|817.52.peg.5131"/>
<evidence type="ECO:0000259" key="7">
    <source>
        <dbReference type="Pfam" id="PF02687"/>
    </source>
</evidence>
<evidence type="ECO:0000256" key="5">
    <source>
        <dbReference type="ARBA" id="ARBA00023136"/>
    </source>
</evidence>
<keyword evidence="4 6" id="KW-1133">Transmembrane helix</keyword>
<accession>A0A0I9RLN2</accession>
<evidence type="ECO:0000313" key="12">
    <source>
        <dbReference type="Proteomes" id="UP000284614"/>
    </source>
</evidence>
<organism evidence="9">
    <name type="scientific">Bacteroides fragilis</name>
    <dbReference type="NCBI Taxonomy" id="817"/>
    <lineage>
        <taxon>Bacteria</taxon>
        <taxon>Pseudomonadati</taxon>
        <taxon>Bacteroidota</taxon>
        <taxon>Bacteroidia</taxon>
        <taxon>Bacteroidales</taxon>
        <taxon>Bacteroidaceae</taxon>
        <taxon>Bacteroides</taxon>
    </lineage>
</organism>
<dbReference type="EMBL" id="QSDG01000011">
    <property type="protein sequence ID" value="RGY68021.1"/>
    <property type="molecule type" value="Genomic_DNA"/>
</dbReference>
<dbReference type="Pfam" id="PF12704">
    <property type="entry name" value="MacB_PCD"/>
    <property type="match status" value="1"/>
</dbReference>
<feature type="transmembrane region" description="Helical" evidence="6">
    <location>
        <begin position="377"/>
        <end position="398"/>
    </location>
</feature>
<evidence type="ECO:0000256" key="2">
    <source>
        <dbReference type="ARBA" id="ARBA00022475"/>
    </source>
</evidence>
<dbReference type="EMBL" id="JMZZ02000154">
    <property type="protein sequence ID" value="KFX74060.1"/>
    <property type="molecule type" value="Genomic_DNA"/>
</dbReference>
<feature type="domain" description="ABC3 transporter permease C-terminal" evidence="7">
    <location>
        <begin position="676"/>
        <end position="789"/>
    </location>
</feature>
<dbReference type="EMBL" id="JAPUAC010000021">
    <property type="protein sequence ID" value="MCZ2656409.1"/>
    <property type="molecule type" value="Genomic_DNA"/>
</dbReference>
<feature type="transmembrane region" description="Helical" evidence="6">
    <location>
        <begin position="669"/>
        <end position="693"/>
    </location>
</feature>
<feature type="transmembrane region" description="Helical" evidence="6">
    <location>
        <begin position="269"/>
        <end position="292"/>
    </location>
</feature>
<sequence length="796" mass="91069">MIRSYLKITCRNLLKYKAQNILSIIGLSIGFIAFLLGGYWYYWEHHFDSFHPQSEHTYALTTTGIFKTADGLEGELNQIHQLAEKEIIAFPEIAKVCHVSDVKYEADGKERSWIGMAVDSTFFDIFQCRMIEGNYHKTPYNANFVILTRKMAKHLYGDSSCIGKEVKINKEISYTVAGVMENYPQNSDFKFEYLILNTPQANIVKRSTTYVLLHSSANASHLNKKITSFRIKEADTQRDTYSEWHFHLRSLPEVHVYCSPELKGRFQHIGILATAGLLAFVSALMNLLVLFIGQQQRKARYNSTFSTLGASTLSLVGKNLLELIIPLFIAFLISMGVCEFLFPYYKDYTSLVAESNSYYFGTIQSITRQEIFGTALWIYPLCCVVFLVISLLPIIGLLKRSSHGTSTSLRNGLIIGQIFIGALFLFTSCMFYSQYSFMTHTDKGLVTDHIWQIDLGYDATYNKDCSPFIAALKESSAIEGVTALTQPILVFRGEWYCTFITNFPIEGRNSDESEEDNCVIVQKNFLPFFGMKMKEGEWIQNQGTEDIVVNETGARQLNIPSLTGRPIINNTGTDAKSYRISGILRDFYYCPMQYPLSKTFFMYQSNADAAKAYNGFRYFYIKVRPGKEKQALEHVRQIYPEYSKGEITEDAQIIQLSTLMELFNRPEKMMFRIFLLLAILCILISSFGVYFLVSLSTEQRKKEIAIRKVNGARFSDILCLFFKEYLWLTLTGNAIALPLGYIFIRRWLETYAYHTGFHGWLFICVFLFTGIIVILSVIKQVIIAAKINPAECMKSE</sequence>
<evidence type="ECO:0000256" key="3">
    <source>
        <dbReference type="ARBA" id="ARBA00022692"/>
    </source>
</evidence>
<keyword evidence="2" id="KW-1003">Cell membrane</keyword>
<feature type="transmembrane region" description="Helical" evidence="6">
    <location>
        <begin position="21"/>
        <end position="43"/>
    </location>
</feature>
<evidence type="ECO:0000313" key="10">
    <source>
        <dbReference type="EMBL" id="MCZ2656409.1"/>
    </source>
</evidence>
<dbReference type="InterPro" id="IPR003838">
    <property type="entry name" value="ABC3_permease_C"/>
</dbReference>
<dbReference type="Proteomes" id="UP001075704">
    <property type="component" value="Unassembled WGS sequence"/>
</dbReference>
<comment type="subcellular location">
    <subcellularLocation>
        <location evidence="1">Cell membrane</location>
        <topology evidence="1">Multi-pass membrane protein</topology>
    </subcellularLocation>
</comment>
<evidence type="ECO:0000256" key="4">
    <source>
        <dbReference type="ARBA" id="ARBA00022989"/>
    </source>
</evidence>
<name>A0A0I9RLN2_BACFG</name>
<evidence type="ECO:0000259" key="8">
    <source>
        <dbReference type="Pfam" id="PF12704"/>
    </source>
</evidence>
<dbReference type="AlphaFoldDB" id="A0A0I9RLN2"/>
<dbReference type="InterPro" id="IPR025857">
    <property type="entry name" value="MacB_PCD"/>
</dbReference>
<reference evidence="9" key="2">
    <citation type="submission" date="2014-07" db="EMBL/GenBank/DDBJ databases">
        <title>Genetics and epidemiology of antimicrobial resistance in B. fragilis group.</title>
        <authorList>
            <person name="Sydenham T.V."/>
            <person name="Hasman H."/>
            <person name="Kemp M."/>
            <person name="Justesen U.S."/>
        </authorList>
    </citation>
    <scope>NUCLEOTIDE SEQUENCE [LARGE SCALE GENOMIC DNA]</scope>
    <source>
        <strain evidence="9">DCMOUH0018B</strain>
    </source>
</reference>
<evidence type="ECO:0000313" key="9">
    <source>
        <dbReference type="EMBL" id="KFX74060.1"/>
    </source>
</evidence>
<comment type="caution">
    <text evidence="9">The sequence shown here is derived from an EMBL/GenBank/DDBJ whole genome shotgun (WGS) entry which is preliminary data.</text>
</comment>
<dbReference type="Proteomes" id="UP000284614">
    <property type="component" value="Unassembled WGS sequence"/>
</dbReference>
<evidence type="ECO:0000256" key="1">
    <source>
        <dbReference type="ARBA" id="ARBA00004651"/>
    </source>
</evidence>
<evidence type="ECO:0000313" key="11">
    <source>
        <dbReference type="EMBL" id="RGY68021.1"/>
    </source>
</evidence>
<dbReference type="GO" id="GO:0005886">
    <property type="term" value="C:plasma membrane"/>
    <property type="evidence" value="ECO:0007669"/>
    <property type="project" value="UniProtKB-SubCell"/>
</dbReference>
<proteinExistence type="predicted"/>
<keyword evidence="5 6" id="KW-0472">Membrane</keyword>
<reference evidence="9" key="1">
    <citation type="book" date="2014" name="THE 24TH EUROPEAN CONGRESS OF CLINICAL MICROBIOLOGY AND INFECTIOUS DISEASES" publisher="ECCMID 2014" city="Barcelona, Spain">
        <title>Identification of resistance genes in three multidrug-resistant Bacteroides fragilis isolates by whole genome sequencing.</title>
        <editorList>
            <person name="Unknown"/>
            <person name="A."/>
        </editorList>
        <authorList>
            <person name="Sydenham T.V."/>
            <person name="Hasman H."/>
            <person name="Wang M."/>
            <person name="Soki J."/>
            <person name="Nagy E."/>
            <person name="Justesen U.S."/>
        </authorList>
    </citation>
    <scope>NUCLEOTIDE SEQUENCE</scope>
    <source>
        <strain evidence="9">DCMOUH0018B</strain>
    </source>
</reference>
<gene>
    <name evidence="11" type="ORF">DXA27_13255</name>
    <name evidence="9" type="ORF">EE52_0214070</name>
    <name evidence="10" type="ORF">O1422_19875</name>
</gene>
<evidence type="ECO:0000256" key="6">
    <source>
        <dbReference type="SAM" id="Phobius"/>
    </source>
</evidence>
<feature type="transmembrane region" description="Helical" evidence="6">
    <location>
        <begin position="725"/>
        <end position="744"/>
    </location>
</feature>
<dbReference type="InterPro" id="IPR050250">
    <property type="entry name" value="Macrolide_Exporter_MacB"/>
</dbReference>
<keyword evidence="3 6" id="KW-0812">Transmembrane</keyword>
<dbReference type="GO" id="GO:0022857">
    <property type="term" value="F:transmembrane transporter activity"/>
    <property type="evidence" value="ECO:0007669"/>
    <property type="project" value="TreeGrafter"/>
</dbReference>
<dbReference type="RefSeq" id="WP_005820318.1">
    <property type="nucleotide sequence ID" value="NZ_CABJEQ010000010.1"/>
</dbReference>
<feature type="transmembrane region" description="Helical" evidence="6">
    <location>
        <begin position="756"/>
        <end position="778"/>
    </location>
</feature>
<feature type="transmembrane region" description="Helical" evidence="6">
    <location>
        <begin position="410"/>
        <end position="433"/>
    </location>
</feature>